<dbReference type="EC" id="3.4.22.49" evidence="2"/>
<evidence type="ECO:0000313" key="8">
    <source>
        <dbReference type="Proteomes" id="UP000663760"/>
    </source>
</evidence>
<protein>
    <recommendedName>
        <fullName evidence="2">separase</fullName>
        <ecNumber evidence="2">3.4.22.49</ecNumber>
    </recommendedName>
</protein>
<keyword evidence="4" id="KW-0159">Chromosome partition</keyword>
<keyword evidence="3" id="KW-0378">Hydrolase</keyword>
<dbReference type="EMBL" id="LR746272">
    <property type="protein sequence ID" value="CAA7401560.1"/>
    <property type="molecule type" value="Genomic_DNA"/>
</dbReference>
<evidence type="ECO:0000256" key="1">
    <source>
        <dbReference type="ARBA" id="ARBA00000451"/>
    </source>
</evidence>
<name>A0A7I8KUR6_SPIIN</name>
<evidence type="ECO:0000256" key="5">
    <source>
        <dbReference type="SAM" id="MobiDB-lite"/>
    </source>
</evidence>
<keyword evidence="8" id="KW-1185">Reference proteome</keyword>
<feature type="compositionally biased region" description="Polar residues" evidence="5">
    <location>
        <begin position="2166"/>
        <end position="2180"/>
    </location>
</feature>
<dbReference type="Pfam" id="PF03568">
    <property type="entry name" value="Separin_C"/>
    <property type="match status" value="1"/>
</dbReference>
<evidence type="ECO:0000256" key="3">
    <source>
        <dbReference type="ARBA" id="ARBA00022801"/>
    </source>
</evidence>
<organism evidence="7 8">
    <name type="scientific">Spirodela intermedia</name>
    <name type="common">Intermediate duckweed</name>
    <dbReference type="NCBI Taxonomy" id="51605"/>
    <lineage>
        <taxon>Eukaryota</taxon>
        <taxon>Viridiplantae</taxon>
        <taxon>Streptophyta</taxon>
        <taxon>Embryophyta</taxon>
        <taxon>Tracheophyta</taxon>
        <taxon>Spermatophyta</taxon>
        <taxon>Magnoliopsida</taxon>
        <taxon>Liliopsida</taxon>
        <taxon>Araceae</taxon>
        <taxon>Lemnoideae</taxon>
        <taxon>Spirodela</taxon>
    </lineage>
</organism>
<dbReference type="InterPro" id="IPR030397">
    <property type="entry name" value="SEPARIN_core_dom"/>
</dbReference>
<dbReference type="Pfam" id="PF25113">
    <property type="entry name" value="TPR_ESP1_2nd"/>
    <property type="match status" value="1"/>
</dbReference>
<dbReference type="OrthoDB" id="692727at2759"/>
<dbReference type="PROSITE" id="PS51700">
    <property type="entry name" value="SEPARIN"/>
    <property type="match status" value="1"/>
</dbReference>
<evidence type="ECO:0000256" key="2">
    <source>
        <dbReference type="ARBA" id="ARBA00012489"/>
    </source>
</evidence>
<dbReference type="GO" id="GO:0005737">
    <property type="term" value="C:cytoplasm"/>
    <property type="evidence" value="ECO:0007669"/>
    <property type="project" value="TreeGrafter"/>
</dbReference>
<dbReference type="GO" id="GO:0005634">
    <property type="term" value="C:nucleus"/>
    <property type="evidence" value="ECO:0007669"/>
    <property type="project" value="InterPro"/>
</dbReference>
<sequence>MGGSSAAAVEESSVILSMLEKGVGNGDGSFCRRVASFLHPFGDLIPLDSHCPAATGPNGGGAAPAVGADAKKKKKNSAASSNQKVSEKGGAEAAVLRPLAKQFLPFLSRALKLLPSVLRKCPREEENWAGELFGVYRIVLDCLWFVSPCLAGRPFAVHLQRCSFLCCLEIWGKYSEAEEEGVSLLESLVSVVSSAAPEKSHKGRKAKGTSSGSLLPDSTAKGACDVELAILVTEVVVCLMRCAYKSKRKTDTLYRRVLLMVGEVQPWLRFLESKDFEKYHLSLVSALGKCALFLAGECMSFDAALVHNFCVEMSREWLISFSKDQFPKIARQVCSSISLQWESRFVLMLDMMKCLLDSISCKCKDNMVHCANQFLEFVHYVIDTCQTASTSIQRTAYELLIEWRINLQEVSPSVASILGFYAIGLGCRGRTIQIQHREAISRTSNDAPVELIYDTEYLQIFGDSLGILDHNSHSSVEEFRDTLVRCLRKVSSLDLGHKISISCGCVHGEVSFFSYLDALGFLCKQLEDYVNTTWKDMISEAVSLHSADICYVLEAFYQFCVLFLSEVSDKSDKEKLLESRLVLFHVVVASLKLCFVTSKDSQRIVTLINHVISCEWIKAQELKYLVSSFYNIGASLYNAGQVEKASIALQLCCTASWAHIKLLCQLLQEDVVIMESDNLSESMMKDATMDACAKSAVALDVIHQCGDVNLRNIAVDCILSWSTVEESLGTSTCPFALVKQWIKIVCKDYKDVDAVDSVPVLCLLLSSKCATLPKRIFGIILEQELLAYEEFNAKYPNLCQSMQLRLMDMLLKEVYVEDEYVLHRSKILVKKGRALRTCGVDGLNSSLQCLSEAISLLEVACSDASRGNSLLYYQLALTYFLLAHCAQEANEKVEVILNDISSGLRWWSSISKDTYLDLEYEKTIQLLCSVADLSALKGHLRFQLEMCRLIALLCKRNNVPLESCVDMLWSNRRLSHECCSSPLDEIFIRNMSEEFGVCANSISFWISCMKSSHSTLVGFLQGFFLSNAILMSENTLCSHITVQEVKRTASSLISSGSVTSRSAFAAGYLLFDLSERLLQEGHISEALSHAREALRLRKRILQRRFISVRQQPGKVETIWNNELLFTEAIGSIVTEDWPNFTKPLSSEDCTISPWSVLKCYLQSILQVGIIYESIGNGAEAEILFRLGKTISCSLGFPIFGIAFSSHIGQVYRKKQLLDLTENELGIARRILVENAANISCKRCEVVLEGLIDLQLGDLYRSKFESTSGIKCIESLTNALSQYKSALEKLNLVGQSSFGSCVGTNTTGSLFGKGFISKVTHEAGLTDKVLLPKREKSSTMHNECDPEPCYIDDSDRQNVTDDKIFSVSTVNADNYLMDVGGKREPKFVPRRSSRKKVSDGDSNLSTCNIRTHCKKRNVGSGKYQNIPKHASCTREPTCPGSCQKDFGCLEHNEKLQSLNGRSEASLNSNKNCWGSFLVNVMKTDFMNDIMFVKWECHRRLLSLRLLSKIGKCMKVHSRSHEVHEIFWQSMSLLFDSGPLSQSGACDVRFLEVVGMENLHDIFPIQRAVLLYDMSLFCVKDCFSEGSRRKCCSLSKPQISSVLSWLFTAFILAQELPLLFQKICRLIAAIISLSMSTGHFSLPFSFESLTESHLAAFFHQASVGTNLQHMCVSNMKGVDIRNQVKGSIFALERLSDLEKFVNTFFNSLPSFTVVCISLLGGDYVNLLGETLLLPSFFPAWMLLSRLDPKGLPIVMLLPVDFVPEEIHDDASGTRITSTHKEPTAKWECPWGHTLVDHVVPQYKLILEENYISLSQTTCDAMDTQRNRFMWWSERSRLNSHLSIFLRRMEDSWLGSWRCLLLGERADVKNLDAVLSKLSRCLKSECKLDANMSVLQAIVGGSQSVCDIETCISQMVLYKGYLGRGRCCGAESFRVFSSAVDGGAEIMSESTRGLILEAVSSTVQEPVDREPIVLVLDSDLQMLPWENLPILRKEEVYRMPSMSSISVTLARNFQNEESERLGASIPSVDPLDAYYLLNPSGDLSSTQMEFEEWFRNQKWQGKAGKVPTSEELIEALQNHDLFLYFGHGSGTQYIPGNAIQKVDHCAATLLMGCSSGSLFLRGCYAPHGAPLSYLLAGSPAVIANLWEVSDKDIDRFGKAMLNSWLQESTTADHTQSNNRTLQDSGHLHAEGGSTKPLKTRRKSSKDQRGQTSKQDICGDLSKNNRIASFMSQARDACKLPQLIGASPVCYGVPTLIRRNQKR</sequence>
<dbReference type="InterPro" id="IPR005314">
    <property type="entry name" value="Peptidase_C50"/>
</dbReference>
<dbReference type="Pfam" id="PF25110">
    <property type="entry name" value="TPR_ESP1"/>
    <property type="match status" value="1"/>
</dbReference>
<evidence type="ECO:0000256" key="4">
    <source>
        <dbReference type="ARBA" id="ARBA00022829"/>
    </source>
</evidence>
<gene>
    <name evidence="7" type="ORF">SI8410_09012238</name>
</gene>
<feature type="region of interest" description="Disordered" evidence="5">
    <location>
        <begin position="2166"/>
        <end position="2215"/>
    </location>
</feature>
<reference evidence="7" key="1">
    <citation type="submission" date="2020-02" db="EMBL/GenBank/DDBJ databases">
        <authorList>
            <person name="Scholz U."/>
            <person name="Mascher M."/>
            <person name="Fiebig A."/>
        </authorList>
    </citation>
    <scope>NUCLEOTIDE SEQUENCE</scope>
</reference>
<dbReference type="PANTHER" id="PTHR12792:SF0">
    <property type="entry name" value="SEPARIN"/>
    <property type="match status" value="1"/>
</dbReference>
<dbReference type="InterPro" id="IPR056932">
    <property type="entry name" value="TPR_ESP1_2nd"/>
</dbReference>
<proteinExistence type="predicted"/>
<feature type="domain" description="Peptidase C50" evidence="6">
    <location>
        <begin position="2027"/>
        <end position="2121"/>
    </location>
</feature>
<dbReference type="GO" id="GO:0004197">
    <property type="term" value="F:cysteine-type endopeptidase activity"/>
    <property type="evidence" value="ECO:0007669"/>
    <property type="project" value="InterPro"/>
</dbReference>
<accession>A0A7I8KUR6</accession>
<dbReference type="GO" id="GO:0051307">
    <property type="term" value="P:meiotic chromosome separation"/>
    <property type="evidence" value="ECO:0007669"/>
    <property type="project" value="TreeGrafter"/>
</dbReference>
<dbReference type="GO" id="GO:0006508">
    <property type="term" value="P:proteolysis"/>
    <property type="evidence" value="ECO:0007669"/>
    <property type="project" value="InterPro"/>
</dbReference>
<comment type="catalytic activity">
    <reaction evidence="1">
        <text>All bonds known to be hydrolyzed by this endopeptidase have arginine in P1 and an acidic residue in P4. P6 is often occupied by an acidic residue or by a hydroxy-amino-acid residue, the phosphorylation of which enhances cleavage.</text>
        <dbReference type="EC" id="3.4.22.49"/>
    </reaction>
</comment>
<feature type="region of interest" description="Disordered" evidence="5">
    <location>
        <begin position="1382"/>
        <end position="1402"/>
    </location>
</feature>
<dbReference type="Proteomes" id="UP000663760">
    <property type="component" value="Chromosome 9"/>
</dbReference>
<dbReference type="InterPro" id="IPR056933">
    <property type="entry name" value="TPR_ESP1"/>
</dbReference>
<dbReference type="GO" id="GO:0072686">
    <property type="term" value="C:mitotic spindle"/>
    <property type="evidence" value="ECO:0007669"/>
    <property type="project" value="TreeGrafter"/>
</dbReference>
<feature type="region of interest" description="Disordered" evidence="5">
    <location>
        <begin position="56"/>
        <end position="85"/>
    </location>
</feature>
<evidence type="ECO:0000259" key="6">
    <source>
        <dbReference type="PROSITE" id="PS51700"/>
    </source>
</evidence>
<dbReference type="PANTHER" id="PTHR12792">
    <property type="entry name" value="EXTRA SPINDLE POLES 1-RELATED"/>
    <property type="match status" value="1"/>
</dbReference>
<evidence type="ECO:0000313" key="7">
    <source>
        <dbReference type="EMBL" id="CAA7401560.1"/>
    </source>
</evidence>